<keyword evidence="2" id="KW-0418">Kinase</keyword>
<dbReference type="GO" id="GO:0044715">
    <property type="term" value="F:8-oxo-dGDP phosphatase activity"/>
    <property type="evidence" value="ECO:0007669"/>
    <property type="project" value="TreeGrafter"/>
</dbReference>
<dbReference type="OrthoDB" id="10261522at2759"/>
<dbReference type="Gene3D" id="3.90.79.10">
    <property type="entry name" value="Nucleoside Triphosphate Pyrophosphohydrolase"/>
    <property type="match status" value="1"/>
</dbReference>
<keyword evidence="3" id="KW-1185">Reference proteome</keyword>
<accession>A0A2J6QWK0</accession>
<dbReference type="STRING" id="1149755.A0A2J6QWK0"/>
<dbReference type="InterPro" id="IPR015797">
    <property type="entry name" value="NUDIX_hydrolase-like_dom_sf"/>
</dbReference>
<dbReference type="AlphaFoldDB" id="A0A2J6QWK0"/>
<dbReference type="InterPro" id="IPR031804">
    <property type="entry name" value="DUF4743"/>
</dbReference>
<dbReference type="InterPro" id="IPR000086">
    <property type="entry name" value="NUDIX_hydrolase_dom"/>
</dbReference>
<sequence>MKSNLDLLDECDTFPYPDNPAHTTLLSTLYTLLSPSGTPIGYITESVFTALAKVPTSIKGELEVSRSSRTITAFNFPTEKERSAVVAAVCAYWRKNQTFKVLAGWRDELYTVYDEGLEGGKVFDVERSASCLFGVVTYGVHMTCYTASPSSPHGIKIWVPRRAKTKSTYGGMLDNTVAGGIASGEVPFECLVRESEEEASLPEDLVRGKVEAKGTITYFHVREPRAGGESGLMQPECQCVFDLELPEDVLPKPNDSEVECFYLWTVDEVNEALGRGEFKPNCAMLMLDFFVRWGILNEGNEPHYEEIKRRLHRELEFPGPHRSARALT</sequence>
<proteinExistence type="predicted"/>
<dbReference type="PANTHER" id="PTHR13622">
    <property type="entry name" value="THIAMIN PYROPHOSPHOKINASE"/>
    <property type="match status" value="1"/>
</dbReference>
<organism evidence="2 3">
    <name type="scientific">Hyaloscypha variabilis (strain UAMH 11265 / GT02V1 / F)</name>
    <name type="common">Meliniomyces variabilis</name>
    <dbReference type="NCBI Taxonomy" id="1149755"/>
    <lineage>
        <taxon>Eukaryota</taxon>
        <taxon>Fungi</taxon>
        <taxon>Dikarya</taxon>
        <taxon>Ascomycota</taxon>
        <taxon>Pezizomycotina</taxon>
        <taxon>Leotiomycetes</taxon>
        <taxon>Helotiales</taxon>
        <taxon>Hyaloscyphaceae</taxon>
        <taxon>Hyaloscypha</taxon>
        <taxon>Hyaloscypha variabilis</taxon>
    </lineage>
</organism>
<dbReference type="PANTHER" id="PTHR13622:SF8">
    <property type="entry name" value="THIAMIN PYROPHOSPHOKINASE 1"/>
    <property type="match status" value="1"/>
</dbReference>
<dbReference type="CDD" id="cd03676">
    <property type="entry name" value="NUDIX_Tnr3_like"/>
    <property type="match status" value="1"/>
</dbReference>
<reference evidence="2 3" key="1">
    <citation type="submission" date="2016-04" db="EMBL/GenBank/DDBJ databases">
        <title>A degradative enzymes factory behind the ericoid mycorrhizal symbiosis.</title>
        <authorList>
            <consortium name="DOE Joint Genome Institute"/>
            <person name="Martino E."/>
            <person name="Morin E."/>
            <person name="Grelet G."/>
            <person name="Kuo A."/>
            <person name="Kohler A."/>
            <person name="Daghino S."/>
            <person name="Barry K."/>
            <person name="Choi C."/>
            <person name="Cichocki N."/>
            <person name="Clum A."/>
            <person name="Copeland A."/>
            <person name="Hainaut M."/>
            <person name="Haridas S."/>
            <person name="Labutti K."/>
            <person name="Lindquist E."/>
            <person name="Lipzen A."/>
            <person name="Khouja H.-R."/>
            <person name="Murat C."/>
            <person name="Ohm R."/>
            <person name="Olson A."/>
            <person name="Spatafora J."/>
            <person name="Veneault-Fourrey C."/>
            <person name="Henrissat B."/>
            <person name="Grigoriev I."/>
            <person name="Martin F."/>
            <person name="Perotto S."/>
        </authorList>
    </citation>
    <scope>NUCLEOTIDE SEQUENCE [LARGE SCALE GENOMIC DNA]</scope>
    <source>
        <strain evidence="2 3">F</strain>
    </source>
</reference>
<name>A0A2J6QWK0_HYAVF</name>
<dbReference type="Pfam" id="PF00293">
    <property type="entry name" value="NUDIX"/>
    <property type="match status" value="1"/>
</dbReference>
<protein>
    <submittedName>
        <fullName evidence="2">Thiamine pyrophosphokinase-related protein-like protein</fullName>
    </submittedName>
</protein>
<evidence type="ECO:0000259" key="1">
    <source>
        <dbReference type="PROSITE" id="PS51462"/>
    </source>
</evidence>
<dbReference type="PROSITE" id="PS51462">
    <property type="entry name" value="NUDIX"/>
    <property type="match status" value="1"/>
</dbReference>
<dbReference type="EMBL" id="KZ613966">
    <property type="protein sequence ID" value="PMD30647.1"/>
    <property type="molecule type" value="Genomic_DNA"/>
</dbReference>
<gene>
    <name evidence="2" type="ORF">L207DRAFT_224797</name>
</gene>
<evidence type="ECO:0000313" key="3">
    <source>
        <dbReference type="Proteomes" id="UP000235786"/>
    </source>
</evidence>
<dbReference type="Proteomes" id="UP000235786">
    <property type="component" value="Unassembled WGS sequence"/>
</dbReference>
<dbReference type="GO" id="GO:0016301">
    <property type="term" value="F:kinase activity"/>
    <property type="evidence" value="ECO:0007669"/>
    <property type="project" value="UniProtKB-KW"/>
</dbReference>
<dbReference type="SUPFAM" id="SSF55811">
    <property type="entry name" value="Nudix"/>
    <property type="match status" value="1"/>
</dbReference>
<evidence type="ECO:0000313" key="2">
    <source>
        <dbReference type="EMBL" id="PMD30647.1"/>
    </source>
</evidence>
<dbReference type="Pfam" id="PF15916">
    <property type="entry name" value="DUF4743"/>
    <property type="match status" value="1"/>
</dbReference>
<dbReference type="FunFam" id="3.90.79.10:FF:000019">
    <property type="entry name" value="Thiamin pyrophosphokinase, putative"/>
    <property type="match status" value="1"/>
</dbReference>
<feature type="domain" description="Nudix hydrolase" evidence="1">
    <location>
        <begin position="137"/>
        <end position="286"/>
    </location>
</feature>
<keyword evidence="2" id="KW-0808">Transferase</keyword>